<evidence type="ECO:0000256" key="1">
    <source>
        <dbReference type="ARBA" id="ARBA00006484"/>
    </source>
</evidence>
<dbReference type="InterPro" id="IPR036291">
    <property type="entry name" value="NAD(P)-bd_dom_sf"/>
</dbReference>
<dbReference type="PANTHER" id="PTHR42760:SF40">
    <property type="entry name" value="3-OXOACYL-[ACYL-CARRIER-PROTEIN] REDUCTASE, CHLOROPLASTIC"/>
    <property type="match status" value="1"/>
</dbReference>
<dbReference type="NCBIfam" id="NF004198">
    <property type="entry name" value="PRK05653.1-3"/>
    <property type="match status" value="1"/>
</dbReference>
<dbReference type="PROSITE" id="PS00061">
    <property type="entry name" value="ADH_SHORT"/>
    <property type="match status" value="1"/>
</dbReference>
<dbReference type="FunFam" id="3.40.50.720:FF:000115">
    <property type="entry name" value="3-oxoacyl-[acyl-carrier-protein] reductase FabG"/>
    <property type="match status" value="1"/>
</dbReference>
<dbReference type="SMART" id="SM00822">
    <property type="entry name" value="PKS_KR"/>
    <property type="match status" value="1"/>
</dbReference>
<dbReference type="GO" id="GO:0030497">
    <property type="term" value="P:fatty acid elongation"/>
    <property type="evidence" value="ECO:0007669"/>
    <property type="project" value="TreeGrafter"/>
</dbReference>
<dbReference type="PANTHER" id="PTHR42760">
    <property type="entry name" value="SHORT-CHAIN DEHYDROGENASES/REDUCTASES FAMILY MEMBER"/>
    <property type="match status" value="1"/>
</dbReference>
<protein>
    <submittedName>
        <fullName evidence="5">3-oxoacyl-[acyl-carrier-protein] reductase</fullName>
    </submittedName>
</protein>
<dbReference type="InterPro" id="IPR002347">
    <property type="entry name" value="SDR_fam"/>
</dbReference>
<evidence type="ECO:0000256" key="2">
    <source>
        <dbReference type="ARBA" id="ARBA00022857"/>
    </source>
</evidence>
<dbReference type="Proteomes" id="UP000186091">
    <property type="component" value="Unassembled WGS sequence"/>
</dbReference>
<dbReference type="EMBL" id="LOQT01000015">
    <property type="protein sequence ID" value="OKX82530.1"/>
    <property type="molecule type" value="Genomic_DNA"/>
</dbReference>
<sequence>MELLNGQVAIVTGGSQGIGREIGQVFAEQGATVVISDINEQGAEAAAKELRDAGFNAKSIKCDVTEAADVENLVSQTMNEFGRLDVMVNNAGITRDATMRKMTIEEFNQVIQVHLLGCWLGTKTAADYMREQGSGSIVNLSSISGKVGNIGQTNYAAAKAGIVGLTKSAAKEVGFKGVRVNAIQPGLIKTAMTAAMPADIFAAREKEIPLGRAGDPRDIANAALFLGSELSSYITGVVLEVAGGRHI</sequence>
<feature type="domain" description="Ketoreductase" evidence="4">
    <location>
        <begin position="7"/>
        <end position="200"/>
    </location>
</feature>
<dbReference type="PRINTS" id="PR00081">
    <property type="entry name" value="GDHRDH"/>
</dbReference>
<keyword evidence="3" id="KW-0560">Oxidoreductase</keyword>
<dbReference type="NCBIfam" id="NF009466">
    <property type="entry name" value="PRK12826.1-2"/>
    <property type="match status" value="1"/>
</dbReference>
<dbReference type="GO" id="GO:0016616">
    <property type="term" value="F:oxidoreductase activity, acting on the CH-OH group of donors, NAD or NADP as acceptor"/>
    <property type="evidence" value="ECO:0007669"/>
    <property type="project" value="UniProtKB-ARBA"/>
</dbReference>
<dbReference type="Gene3D" id="3.40.50.720">
    <property type="entry name" value="NAD(P)-binding Rossmann-like Domain"/>
    <property type="match status" value="1"/>
</dbReference>
<dbReference type="SUPFAM" id="SSF51735">
    <property type="entry name" value="NAD(P)-binding Rossmann-fold domains"/>
    <property type="match status" value="1"/>
</dbReference>
<evidence type="ECO:0000259" key="4">
    <source>
        <dbReference type="SMART" id="SM00822"/>
    </source>
</evidence>
<dbReference type="InterPro" id="IPR020904">
    <property type="entry name" value="Sc_DH/Rdtase_CS"/>
</dbReference>
<dbReference type="AlphaFoldDB" id="A0AB36IEB2"/>
<accession>A0AB36IEB2</accession>
<dbReference type="PRINTS" id="PR00080">
    <property type="entry name" value="SDRFAMILY"/>
</dbReference>
<dbReference type="InterPro" id="IPR057326">
    <property type="entry name" value="KR_dom"/>
</dbReference>
<keyword evidence="2" id="KW-0521">NADP</keyword>
<reference evidence="5 6" key="1">
    <citation type="submission" date="2015-12" db="EMBL/GenBank/DDBJ databases">
        <title>Genome sequence of Corynebacterium AS 1.542.</title>
        <authorList>
            <person name="Yang J."/>
            <person name="Yang S."/>
        </authorList>
    </citation>
    <scope>NUCLEOTIDE SEQUENCE [LARGE SCALE GENOMIC DNA]</scope>
    <source>
        <strain evidence="5 6">AS 1.542</strain>
    </source>
</reference>
<proteinExistence type="inferred from homology"/>
<evidence type="ECO:0000256" key="3">
    <source>
        <dbReference type="ARBA" id="ARBA00023002"/>
    </source>
</evidence>
<name>A0AB36IEB2_CORGT</name>
<gene>
    <name evidence="5" type="ORF">AUP69_06465</name>
</gene>
<dbReference type="NCBIfam" id="NF005559">
    <property type="entry name" value="PRK07231.1"/>
    <property type="match status" value="1"/>
</dbReference>
<organism evidence="5 6">
    <name type="scientific">Corynebacterium glutamicum</name>
    <name type="common">Brevibacterium saccharolyticum</name>
    <dbReference type="NCBI Taxonomy" id="1718"/>
    <lineage>
        <taxon>Bacteria</taxon>
        <taxon>Bacillati</taxon>
        <taxon>Actinomycetota</taxon>
        <taxon>Actinomycetes</taxon>
        <taxon>Mycobacteriales</taxon>
        <taxon>Corynebacteriaceae</taxon>
        <taxon>Corynebacterium</taxon>
    </lineage>
</organism>
<dbReference type="Pfam" id="PF13561">
    <property type="entry name" value="adh_short_C2"/>
    <property type="match status" value="1"/>
</dbReference>
<dbReference type="RefSeq" id="WP_003855246.1">
    <property type="nucleotide sequence ID" value="NZ_JAAOYN010000001.1"/>
</dbReference>
<comment type="similarity">
    <text evidence="1">Belongs to the short-chain dehydrogenases/reductases (SDR) family.</text>
</comment>
<evidence type="ECO:0000313" key="6">
    <source>
        <dbReference type="Proteomes" id="UP000186091"/>
    </source>
</evidence>
<comment type="caution">
    <text evidence="5">The sequence shown here is derived from an EMBL/GenBank/DDBJ whole genome shotgun (WGS) entry which is preliminary data.</text>
</comment>
<evidence type="ECO:0000313" key="5">
    <source>
        <dbReference type="EMBL" id="OKX82530.1"/>
    </source>
</evidence>